<dbReference type="SUPFAM" id="SSF52799">
    <property type="entry name" value="(Phosphotyrosine protein) phosphatases II"/>
    <property type="match status" value="1"/>
</dbReference>
<feature type="domain" description="Tyrosine specific protein phosphatases" evidence="4">
    <location>
        <begin position="1193"/>
        <end position="1266"/>
    </location>
</feature>
<dbReference type="SMART" id="SM00453">
    <property type="entry name" value="WSN"/>
    <property type="match status" value="1"/>
</dbReference>
<dbReference type="CDD" id="cd00047">
    <property type="entry name" value="PTPc"/>
    <property type="match status" value="1"/>
</dbReference>
<reference evidence="6" key="1">
    <citation type="submission" date="2011-07" db="EMBL/GenBank/DDBJ databases">
        <authorList>
            <consortium name="Caenorhabditis brenneri Sequencing and Analysis Consortium"/>
            <person name="Wilson R.K."/>
        </authorList>
    </citation>
    <scope>NUCLEOTIDE SEQUENCE [LARGE SCALE GENOMIC DNA]</scope>
    <source>
        <strain evidence="6">PB2801</strain>
    </source>
</reference>
<dbReference type="InterPro" id="IPR003125">
    <property type="entry name" value="WSN"/>
</dbReference>
<dbReference type="PROSITE" id="PS50055">
    <property type="entry name" value="TYR_PHOSPHATASE_PTP"/>
    <property type="match status" value="1"/>
</dbReference>
<evidence type="ECO:0000256" key="1">
    <source>
        <dbReference type="SAM" id="MobiDB-lite"/>
    </source>
</evidence>
<feature type="region of interest" description="Disordered" evidence="1">
    <location>
        <begin position="955"/>
        <end position="974"/>
    </location>
</feature>
<dbReference type="SMART" id="SM00404">
    <property type="entry name" value="PTPc_motif"/>
    <property type="match status" value="1"/>
</dbReference>
<feature type="transmembrane region" description="Helical" evidence="2">
    <location>
        <begin position="1262"/>
        <end position="1280"/>
    </location>
</feature>
<evidence type="ECO:0008006" key="7">
    <source>
        <dbReference type="Google" id="ProtNLM"/>
    </source>
</evidence>
<dbReference type="OMA" id="TEANTHS"/>
<dbReference type="STRING" id="135651.G0M9P7"/>
<feature type="transmembrane region" description="Helical" evidence="2">
    <location>
        <begin position="823"/>
        <end position="845"/>
    </location>
</feature>
<protein>
    <recommendedName>
        <fullName evidence="7">Tyrosine-protein phosphatase domain-containing protein</fullName>
    </recommendedName>
</protein>
<dbReference type="Proteomes" id="UP000008068">
    <property type="component" value="Unassembled WGS sequence"/>
</dbReference>
<sequence length="1329" mass="149341">MLNDDSQAGPLAIQDSHDLLEGDFSSDVVLKPTGSLRLSGYRHRRQKTAPFDETMQRIHMIAGVTSSIYIQGALFNGTINSNELISEMLRFNPVTPDEINALDYAKFEGALNQLKELPGKVTTGKGIGELEKFFDFVRQVVEHIKDVENVEQWPDQEDFKTDLDRMHKNGGDLKFATDLKAAIGGWTAEMNKIDDKSKPNEFLYIKELIDASSKILAAGKSSASIPEVFTFTNKKPPSQSVEFVGKIINAAKLIDANSLRKPGTGFDELTSKVQTVKATLTSLQDIQTHLGQVETFFKSRASSWNLPPIKYTVGLPEGFKDVRQMLNDLEQDWSLAIVKSKYLLESFASIKSLDNKVSEIEMILGVGAVDIADTVTNIIRTSSHLARTFPSFERKNTEDVANCHFIPDNVKADELGELITFATETEKEITNLKNGIQSLKTSLSDKEGQGHLKALVDAFGKPDENDSASKTAAMDSVLNSPSLADAKTFVDGLAEQVEEISSKNLKDKAKKALDKISSFETFVNDHKDKHLKILQCFIEKKKTDSSVDVIKEMRNIRSAQQHYVDMVDKGLDGVKKVVGIKDKLTALDKAITDLKGKNPASQKLLNMFVDPEKHSNIVGFSTRGVLSMKRALTSQPSSKYFKPHEKLVETEANTHSKKLTKEQVDILKKYPTISTELDVLLPKLSDFPGKFSNKNMVNLTDFPDIFIQAKDVVGISLDFGQMVKALDVLILQQTSKSSAEQTLKKIRKNLVGLSSMGLDFASYHQYYDKYKDSAQALDLFFTALNKAGSMTTPVPLLQNDQNAMNQNSKNAAVDVPWYSKPEYYLPITGGVVAFVIAGGVAFFFWRRKKNKEDEVDIEFTIVSVVESFKRGMEYLKAFNSKLQSHCDKYLNMTYRDKKVFVELNIDEEVKKHENARKKAGGEIPSRSGSVVKPGPLVEYPPVPDALAPVQLVQPDAPDNEEEEEKQKKEMEELPTPQFRGKNFFQYANGLHFVVASDHKPVSFDYKLYAQEHRYDLPLAPKNRLILPTSKGGKKHSKNTKKSNEDPNKKPSTKTFATDYFHGNYVQLKNGWKTYLCQAPLVDTNGRTPNVDKFYFLLKQKGIKAVVMLCDFYETSYLKPGKSPKRKADRYFPAEKDKSMKFNGFRVKCTALSKEGNITTRTLQLKYDGETEVHEFTHYHYTGWPDHSVPEDPTEVVKLLMIVRNIEKVFIHCSAGIGRTGSFVYAEMIFQEIAAKTEDDGEVDFSDRLRWLRSKRQESIQEPIQFAFSLVVVVFMVGYGIQDLHPSILAFRQIMLESFQNALGLFKEAAITKAARKEKEDAEENAAKKA</sequence>
<keyword evidence="2" id="KW-0812">Transmembrane</keyword>
<dbReference type="PROSITE" id="PS50056">
    <property type="entry name" value="TYR_PHOSPHATASE_2"/>
    <property type="match status" value="1"/>
</dbReference>
<dbReference type="EMBL" id="GL379787">
    <property type="protein sequence ID" value="EGT30960.1"/>
    <property type="molecule type" value="Genomic_DNA"/>
</dbReference>
<dbReference type="Pfam" id="PF00102">
    <property type="entry name" value="Y_phosphatase"/>
    <property type="match status" value="1"/>
</dbReference>
<accession>G0M9P7</accession>
<proteinExistence type="predicted"/>
<dbReference type="eggNOG" id="KOG0789">
    <property type="taxonomic scope" value="Eukaryota"/>
</dbReference>
<dbReference type="InterPro" id="IPR029021">
    <property type="entry name" value="Prot-tyrosine_phosphatase-like"/>
</dbReference>
<dbReference type="SMART" id="SM00194">
    <property type="entry name" value="PTPc"/>
    <property type="match status" value="1"/>
</dbReference>
<evidence type="ECO:0000256" key="2">
    <source>
        <dbReference type="SAM" id="Phobius"/>
    </source>
</evidence>
<dbReference type="InterPro" id="IPR000387">
    <property type="entry name" value="Tyr_Pase_dom"/>
</dbReference>
<gene>
    <name evidence="5" type="ORF">CAEBREN_11645</name>
</gene>
<dbReference type="InterPro" id="IPR003595">
    <property type="entry name" value="Tyr_Pase_cat"/>
</dbReference>
<keyword evidence="2" id="KW-1133">Transmembrane helix</keyword>
<keyword evidence="2" id="KW-0472">Membrane</keyword>
<feature type="region of interest" description="Disordered" evidence="1">
    <location>
        <begin position="1025"/>
        <end position="1053"/>
    </location>
</feature>
<evidence type="ECO:0000259" key="4">
    <source>
        <dbReference type="PROSITE" id="PS50056"/>
    </source>
</evidence>
<dbReference type="HOGENOM" id="CLU_003480_1_0_1"/>
<dbReference type="GO" id="GO:0004725">
    <property type="term" value="F:protein tyrosine phosphatase activity"/>
    <property type="evidence" value="ECO:0007669"/>
    <property type="project" value="InterPro"/>
</dbReference>
<dbReference type="PROSITE" id="PS00383">
    <property type="entry name" value="TYR_PHOSPHATASE_1"/>
    <property type="match status" value="1"/>
</dbReference>
<dbReference type="Gene3D" id="3.90.190.10">
    <property type="entry name" value="Protein tyrosine phosphatase superfamily"/>
    <property type="match status" value="1"/>
</dbReference>
<feature type="domain" description="Tyrosine-protein phosphatase" evidence="3">
    <location>
        <begin position="1016"/>
        <end position="1275"/>
    </location>
</feature>
<organism evidence="6">
    <name type="scientific">Caenorhabditis brenneri</name>
    <name type="common">Nematode worm</name>
    <dbReference type="NCBI Taxonomy" id="135651"/>
    <lineage>
        <taxon>Eukaryota</taxon>
        <taxon>Metazoa</taxon>
        <taxon>Ecdysozoa</taxon>
        <taxon>Nematoda</taxon>
        <taxon>Chromadorea</taxon>
        <taxon>Rhabditida</taxon>
        <taxon>Rhabditina</taxon>
        <taxon>Rhabditomorpha</taxon>
        <taxon>Rhabditoidea</taxon>
        <taxon>Rhabditidae</taxon>
        <taxon>Peloderinae</taxon>
        <taxon>Caenorhabditis</taxon>
    </lineage>
</organism>
<dbReference type="InParanoid" id="G0M9P7"/>
<dbReference type="PRINTS" id="PR00700">
    <property type="entry name" value="PRTYPHPHTASE"/>
</dbReference>
<feature type="compositionally biased region" description="Basic residues" evidence="1">
    <location>
        <begin position="1031"/>
        <end position="1040"/>
    </location>
</feature>
<dbReference type="InterPro" id="IPR016130">
    <property type="entry name" value="Tyr_Pase_AS"/>
</dbReference>
<evidence type="ECO:0000313" key="6">
    <source>
        <dbReference type="Proteomes" id="UP000008068"/>
    </source>
</evidence>
<evidence type="ECO:0000313" key="5">
    <source>
        <dbReference type="EMBL" id="EGT30960.1"/>
    </source>
</evidence>
<dbReference type="PANTHER" id="PTHR32525">
    <property type="entry name" value="PROTEIN-TYROSINE-PHOSPHATASE"/>
    <property type="match status" value="1"/>
</dbReference>
<dbReference type="Pfam" id="PF02206">
    <property type="entry name" value="WSN"/>
    <property type="match status" value="1"/>
</dbReference>
<dbReference type="InterPro" id="IPR000242">
    <property type="entry name" value="PTP_cat"/>
</dbReference>
<evidence type="ECO:0000259" key="3">
    <source>
        <dbReference type="PROSITE" id="PS50055"/>
    </source>
</evidence>
<keyword evidence="6" id="KW-1185">Reference proteome</keyword>
<dbReference type="PANTHER" id="PTHR32525:SF0">
    <property type="entry name" value="DOMAIN OF UNKNOWN FUNCTION WSN DOMAIN-CONTAINING PROTEIN-RELATED"/>
    <property type="match status" value="1"/>
</dbReference>
<dbReference type="OrthoDB" id="5871808at2759"/>
<name>G0M9P7_CAEBE</name>